<dbReference type="GO" id="GO:0003824">
    <property type="term" value="F:catalytic activity"/>
    <property type="evidence" value="ECO:0007669"/>
    <property type="project" value="InterPro"/>
</dbReference>
<dbReference type="InterPro" id="IPR023631">
    <property type="entry name" value="Amidase_dom"/>
</dbReference>
<evidence type="ECO:0000259" key="1">
    <source>
        <dbReference type="Pfam" id="PF01425"/>
    </source>
</evidence>
<dbReference type="EMBL" id="VGLS01001040">
    <property type="protein sequence ID" value="MBM3226762.1"/>
    <property type="molecule type" value="Genomic_DNA"/>
</dbReference>
<proteinExistence type="predicted"/>
<dbReference type="PANTHER" id="PTHR11895:SF151">
    <property type="entry name" value="GLUTAMYL-TRNA(GLN) AMIDOTRANSFERASE SUBUNIT A"/>
    <property type="match status" value="1"/>
</dbReference>
<gene>
    <name evidence="2" type="ORF">FJZ47_23610</name>
</gene>
<dbReference type="Gene3D" id="3.90.1300.10">
    <property type="entry name" value="Amidase signature (AS) domain"/>
    <property type="match status" value="1"/>
</dbReference>
<dbReference type="SUPFAM" id="SSF75304">
    <property type="entry name" value="Amidase signature (AS) enzymes"/>
    <property type="match status" value="1"/>
</dbReference>
<dbReference type="PANTHER" id="PTHR11895">
    <property type="entry name" value="TRANSAMIDASE"/>
    <property type="match status" value="1"/>
</dbReference>
<sequence length="425" mass="44173">MKPLHELTGVEAATAIAAGTITSEALVSACLARIAAREADVRAWEYLDPEQALRQARACDQTPHRGPLHGVPVGIKDLIDTVDMPTTYGSPIYAGYRPAWDAACVALLREAGAVILGKTVTTEFAMFMPGKTANPHHPGHTPGGSSSGSAAAVADGMVPLALGTQTAGSIIRPASFCGVVGYKPTHGQFALAGIKALSQTLDTLGGFARSVADLALLRAVFVSGSAPIPALSQPPRIGLCQTPQWSHADAATRTALERAGAQLEAAGAVVRPVELPKDFTELAAAQETIQIFEGARCCAYELHTHRAQLSAKLLELLAPAEGITYTAYAEALALAATCRRQLQAVFTEHDVLLVPSAAGEAPAGLDATGNPLFNRMWTLLHTPAISLPGQTGAAGLPVGVQVIGPLGMDERLLAIAAWIHPRLAV</sequence>
<accession>A0A937W824</accession>
<dbReference type="InterPro" id="IPR000120">
    <property type="entry name" value="Amidase"/>
</dbReference>
<evidence type="ECO:0000313" key="2">
    <source>
        <dbReference type="EMBL" id="MBM3226762.1"/>
    </source>
</evidence>
<dbReference type="Pfam" id="PF01425">
    <property type="entry name" value="Amidase"/>
    <property type="match status" value="1"/>
</dbReference>
<reference evidence="2" key="1">
    <citation type="submission" date="2019-03" db="EMBL/GenBank/DDBJ databases">
        <title>Lake Tanganyika Metagenome-Assembled Genomes (MAGs).</title>
        <authorList>
            <person name="Tran P."/>
        </authorList>
    </citation>
    <scope>NUCLEOTIDE SEQUENCE</scope>
    <source>
        <strain evidence="2">K_DeepCast_65m_m2_066</strain>
    </source>
</reference>
<name>A0A937W824_UNCTE</name>
<protein>
    <submittedName>
        <fullName evidence="2">Amidase</fullName>
    </submittedName>
</protein>
<feature type="domain" description="Amidase" evidence="1">
    <location>
        <begin position="26"/>
        <end position="413"/>
    </location>
</feature>
<evidence type="ECO:0000313" key="3">
    <source>
        <dbReference type="Proteomes" id="UP000712673"/>
    </source>
</evidence>
<dbReference type="AlphaFoldDB" id="A0A937W824"/>
<dbReference type="InterPro" id="IPR036928">
    <property type="entry name" value="AS_sf"/>
</dbReference>
<organism evidence="2 3">
    <name type="scientific">Tectimicrobiota bacterium</name>
    <dbReference type="NCBI Taxonomy" id="2528274"/>
    <lineage>
        <taxon>Bacteria</taxon>
        <taxon>Pseudomonadati</taxon>
        <taxon>Nitrospinota/Tectimicrobiota group</taxon>
        <taxon>Candidatus Tectimicrobiota</taxon>
    </lineage>
</organism>
<dbReference type="Proteomes" id="UP000712673">
    <property type="component" value="Unassembled WGS sequence"/>
</dbReference>
<comment type="caution">
    <text evidence="2">The sequence shown here is derived from an EMBL/GenBank/DDBJ whole genome shotgun (WGS) entry which is preliminary data.</text>
</comment>